<reference evidence="7" key="1">
    <citation type="submission" date="2020-07" db="EMBL/GenBank/DDBJ databases">
        <title>Clarias magur genome sequencing, assembly and annotation.</title>
        <authorList>
            <person name="Kushwaha B."/>
            <person name="Kumar R."/>
            <person name="Das P."/>
            <person name="Joshi C.G."/>
            <person name="Kumar D."/>
            <person name="Nagpure N.S."/>
            <person name="Pandey M."/>
            <person name="Agarwal S."/>
            <person name="Srivastava S."/>
            <person name="Singh M."/>
            <person name="Sahoo L."/>
            <person name="Jayasankar P."/>
            <person name="Meher P.K."/>
            <person name="Koringa P.G."/>
            <person name="Iquebal M.A."/>
            <person name="Das S.P."/>
            <person name="Bit A."/>
            <person name="Patnaik S."/>
            <person name="Patel N."/>
            <person name="Shah T.M."/>
            <person name="Hinsu A."/>
            <person name="Jena J.K."/>
        </authorList>
    </citation>
    <scope>NUCLEOTIDE SEQUENCE</scope>
    <source>
        <strain evidence="7">CIFAMagur01</strain>
        <tissue evidence="7">Testis</tissue>
    </source>
</reference>
<dbReference type="SMART" id="SM00013">
    <property type="entry name" value="LRRNT"/>
    <property type="match status" value="1"/>
</dbReference>
<proteinExistence type="predicted"/>
<comment type="caution">
    <text evidence="7">The sequence shown here is derived from an EMBL/GenBank/DDBJ whole genome shotgun (WGS) entry which is preliminary data.</text>
</comment>
<evidence type="ECO:0000256" key="4">
    <source>
        <dbReference type="SAM" id="Phobius"/>
    </source>
</evidence>
<dbReference type="GO" id="GO:0005886">
    <property type="term" value="C:plasma membrane"/>
    <property type="evidence" value="ECO:0007669"/>
    <property type="project" value="TreeGrafter"/>
</dbReference>
<dbReference type="Gene3D" id="3.80.10.10">
    <property type="entry name" value="Ribonuclease Inhibitor"/>
    <property type="match status" value="1"/>
</dbReference>
<evidence type="ECO:0000259" key="5">
    <source>
        <dbReference type="SMART" id="SM00013"/>
    </source>
</evidence>
<keyword evidence="3" id="KW-0677">Repeat</keyword>
<evidence type="ECO:0000259" key="6">
    <source>
        <dbReference type="SMART" id="SM00082"/>
    </source>
</evidence>
<feature type="domain" description="LRRNT" evidence="5">
    <location>
        <begin position="41"/>
        <end position="73"/>
    </location>
</feature>
<dbReference type="PANTHER" id="PTHR24364:SF21">
    <property type="entry name" value="TROPHOBLAST GLYCOPROTEIN B"/>
    <property type="match status" value="1"/>
</dbReference>
<keyword evidence="2" id="KW-0732">Signal</keyword>
<evidence type="ECO:0000313" key="7">
    <source>
        <dbReference type="EMBL" id="KAF5905740.1"/>
    </source>
</evidence>
<dbReference type="InterPro" id="IPR000372">
    <property type="entry name" value="LRRNT"/>
</dbReference>
<dbReference type="OrthoDB" id="1574204at2759"/>
<dbReference type="SMART" id="SM00365">
    <property type="entry name" value="LRR_SD22"/>
    <property type="match status" value="4"/>
</dbReference>
<dbReference type="InterPro" id="IPR000483">
    <property type="entry name" value="Cys-rich_flank_reg_C"/>
</dbReference>
<dbReference type="InterPro" id="IPR052286">
    <property type="entry name" value="Wnt_signaling_inhibitor"/>
</dbReference>
<keyword evidence="8" id="KW-1185">Reference proteome</keyword>
<evidence type="ECO:0000256" key="1">
    <source>
        <dbReference type="ARBA" id="ARBA00022614"/>
    </source>
</evidence>
<dbReference type="PANTHER" id="PTHR24364">
    <property type="entry name" value="LP06937P"/>
    <property type="match status" value="1"/>
</dbReference>
<keyword evidence="1" id="KW-0433">Leucine-rich repeat</keyword>
<dbReference type="SMART" id="SM00369">
    <property type="entry name" value="LRR_TYP"/>
    <property type="match status" value="5"/>
</dbReference>
<dbReference type="SUPFAM" id="SSF52058">
    <property type="entry name" value="L domain-like"/>
    <property type="match status" value="1"/>
</dbReference>
<feature type="domain" description="LRRCT" evidence="6">
    <location>
        <begin position="254"/>
        <end position="305"/>
    </location>
</feature>
<gene>
    <name evidence="7" type="primary">tpbg</name>
    <name evidence="7" type="ORF">DAT39_004488</name>
</gene>
<keyword evidence="4" id="KW-0472">Membrane</keyword>
<feature type="transmembrane region" description="Helical" evidence="4">
    <location>
        <begin position="318"/>
        <end position="338"/>
    </location>
</feature>
<keyword evidence="4" id="KW-1133">Transmembrane helix</keyword>
<dbReference type="InterPro" id="IPR003591">
    <property type="entry name" value="Leu-rich_rpt_typical-subtyp"/>
</dbReference>
<dbReference type="AlphaFoldDB" id="A0A8J4U4D7"/>
<dbReference type="GO" id="GO:0090090">
    <property type="term" value="P:negative regulation of canonical Wnt signaling pathway"/>
    <property type="evidence" value="ECO:0007669"/>
    <property type="project" value="TreeGrafter"/>
</dbReference>
<keyword evidence="4" id="KW-0812">Transmembrane</keyword>
<dbReference type="Proteomes" id="UP000727407">
    <property type="component" value="Unassembled WGS sequence"/>
</dbReference>
<dbReference type="InterPro" id="IPR001611">
    <property type="entry name" value="Leu-rich_rpt"/>
</dbReference>
<dbReference type="PROSITE" id="PS51450">
    <property type="entry name" value="LRR"/>
    <property type="match status" value="2"/>
</dbReference>
<dbReference type="EMBL" id="QNUK01000040">
    <property type="protein sequence ID" value="KAF5905740.1"/>
    <property type="molecule type" value="Genomic_DNA"/>
</dbReference>
<organism evidence="7 8">
    <name type="scientific">Clarias magur</name>
    <name type="common">Asian catfish</name>
    <name type="synonym">Macropteronotus magur</name>
    <dbReference type="NCBI Taxonomy" id="1594786"/>
    <lineage>
        <taxon>Eukaryota</taxon>
        <taxon>Metazoa</taxon>
        <taxon>Chordata</taxon>
        <taxon>Craniata</taxon>
        <taxon>Vertebrata</taxon>
        <taxon>Euteleostomi</taxon>
        <taxon>Actinopterygii</taxon>
        <taxon>Neopterygii</taxon>
        <taxon>Teleostei</taxon>
        <taxon>Ostariophysi</taxon>
        <taxon>Siluriformes</taxon>
        <taxon>Clariidae</taxon>
        <taxon>Clarias</taxon>
    </lineage>
</organism>
<evidence type="ECO:0000313" key="8">
    <source>
        <dbReference type="Proteomes" id="UP000727407"/>
    </source>
</evidence>
<protein>
    <submittedName>
        <fullName evidence="7">Trophoblast glycoprotein-like</fullName>
    </submittedName>
</protein>
<evidence type="ECO:0000256" key="2">
    <source>
        <dbReference type="ARBA" id="ARBA00022729"/>
    </source>
</evidence>
<dbReference type="SMART" id="SM00082">
    <property type="entry name" value="LRRCT"/>
    <property type="match status" value="1"/>
</dbReference>
<sequence>MRAGGGSLRSLLPREKQARRRVSTACVVLFLTCFGTAVSLECPHKCVCAGTTVECTRQNLTSVPHPIPADTTSLHLTGNDIFNLSKESFPVRLNSLEELYLRENRIEQVDPGVFDNLPKLRLLDLSSNRIFNFSPDAFPENNMLLVLNLSTSLYNFSSADVFFNLLKRSVPKLSNLSLANNNLVVLPDDMLTSLSNLTRLDLSNNSLVSINNVTFQNQALQSLDLRNNALKVLVNETLKELNQFPGLQLYLLGNSWVCDCNMEDMLVWLQSSDIVVDKQNMTCTVPEKLRTIQLLQLKHSELQCNYSGNLEVTLETSYVFLGMVLALIGVIFLLVLYLNRKGIKRWMYNIRDACRDHMEGYHYRYEINSDPRLANLSLNSDV</sequence>
<dbReference type="Pfam" id="PF13855">
    <property type="entry name" value="LRR_8"/>
    <property type="match status" value="2"/>
</dbReference>
<accession>A0A8J4U4D7</accession>
<evidence type="ECO:0000256" key="3">
    <source>
        <dbReference type="ARBA" id="ARBA00022737"/>
    </source>
</evidence>
<name>A0A8J4U4D7_CLAMG</name>
<dbReference type="PRINTS" id="PR00019">
    <property type="entry name" value="LEURICHRPT"/>
</dbReference>
<dbReference type="InterPro" id="IPR032675">
    <property type="entry name" value="LRR_dom_sf"/>
</dbReference>